<dbReference type="AlphaFoldDB" id="A0AA35RQ36"/>
<feature type="non-terminal residue" evidence="1">
    <location>
        <position position="1"/>
    </location>
</feature>
<evidence type="ECO:0000313" key="2">
    <source>
        <dbReference type="Proteomes" id="UP001174909"/>
    </source>
</evidence>
<comment type="caution">
    <text evidence="1">The sequence shown here is derived from an EMBL/GenBank/DDBJ whole genome shotgun (WGS) entry which is preliminary data.</text>
</comment>
<accession>A0AA35RQ36</accession>
<dbReference type="Proteomes" id="UP001174909">
    <property type="component" value="Unassembled WGS sequence"/>
</dbReference>
<name>A0AA35RQ36_GEOBA</name>
<keyword evidence="2" id="KW-1185">Reference proteome</keyword>
<sequence>MGMRRFKLLLSIAYSLRHFFQHFHCCNAQQKAPGWHGFNPLVKRKHDFQSLVVRVREILAGNIARQSQPLALQLHIHTTHSEQIR</sequence>
<reference evidence="1" key="1">
    <citation type="submission" date="2023-03" db="EMBL/GenBank/DDBJ databases">
        <authorList>
            <person name="Steffen K."/>
            <person name="Cardenas P."/>
        </authorList>
    </citation>
    <scope>NUCLEOTIDE SEQUENCE</scope>
</reference>
<proteinExistence type="predicted"/>
<dbReference type="EMBL" id="CASHTH010001346">
    <property type="protein sequence ID" value="CAI8014192.1"/>
    <property type="molecule type" value="Genomic_DNA"/>
</dbReference>
<organism evidence="1 2">
    <name type="scientific">Geodia barretti</name>
    <name type="common">Barrett's horny sponge</name>
    <dbReference type="NCBI Taxonomy" id="519541"/>
    <lineage>
        <taxon>Eukaryota</taxon>
        <taxon>Metazoa</taxon>
        <taxon>Porifera</taxon>
        <taxon>Demospongiae</taxon>
        <taxon>Heteroscleromorpha</taxon>
        <taxon>Tetractinellida</taxon>
        <taxon>Astrophorina</taxon>
        <taxon>Geodiidae</taxon>
        <taxon>Geodia</taxon>
    </lineage>
</organism>
<gene>
    <name evidence="1" type="ORF">GBAR_LOCUS8908</name>
</gene>
<evidence type="ECO:0000313" key="1">
    <source>
        <dbReference type="EMBL" id="CAI8014192.1"/>
    </source>
</evidence>
<protein>
    <submittedName>
        <fullName evidence="1">Uncharacterized protein</fullName>
    </submittedName>
</protein>